<evidence type="ECO:0000256" key="1">
    <source>
        <dbReference type="SAM" id="MobiDB-lite"/>
    </source>
</evidence>
<organism evidence="2 3">
    <name type="scientific">Hyunsoonleella flava</name>
    <dbReference type="NCBI Taxonomy" id="2527939"/>
    <lineage>
        <taxon>Bacteria</taxon>
        <taxon>Pseudomonadati</taxon>
        <taxon>Bacteroidota</taxon>
        <taxon>Flavobacteriia</taxon>
        <taxon>Flavobacteriales</taxon>
        <taxon>Flavobacteriaceae</taxon>
    </lineage>
</organism>
<evidence type="ECO:0000313" key="2">
    <source>
        <dbReference type="EMBL" id="TBN03929.1"/>
    </source>
</evidence>
<protein>
    <submittedName>
        <fullName evidence="2">Uncharacterized protein</fullName>
    </submittedName>
</protein>
<dbReference type="Proteomes" id="UP000291142">
    <property type="component" value="Unassembled WGS sequence"/>
</dbReference>
<proteinExistence type="predicted"/>
<evidence type="ECO:0000313" key="3">
    <source>
        <dbReference type="Proteomes" id="UP000291142"/>
    </source>
</evidence>
<accession>A0A4Q9FEU8</accession>
<sequence length="178" mass="20767">MENNLHNNYLFKALDAYPYVLEETLEALHYALSYNPKDAQALCLMGRVYSEQLSDYQTAKQYFAEAVAQHMEMPKTYPFYIQTLLWNDDYDEAEKLIAFALTIKGVDKGLIELLQGILFEKQDNYKAAVKAFKSANKTATSNCFIDYVNNEISRVKKKIKPKKSNRKKRKSNKKRKRK</sequence>
<dbReference type="OrthoDB" id="1122255at2"/>
<dbReference type="InterPro" id="IPR011990">
    <property type="entry name" value="TPR-like_helical_dom_sf"/>
</dbReference>
<dbReference type="Gene3D" id="1.25.40.10">
    <property type="entry name" value="Tetratricopeptide repeat domain"/>
    <property type="match status" value="1"/>
</dbReference>
<dbReference type="AlphaFoldDB" id="A0A4Q9FEU8"/>
<reference evidence="2 3" key="1">
    <citation type="submission" date="2019-02" db="EMBL/GenBank/DDBJ databases">
        <title>Hyunsoonleella sp., isolated from marine sediment.</title>
        <authorList>
            <person name="Liu B.-T."/>
        </authorList>
    </citation>
    <scope>NUCLEOTIDE SEQUENCE [LARGE SCALE GENOMIC DNA]</scope>
    <source>
        <strain evidence="2 3">T58</strain>
    </source>
</reference>
<comment type="caution">
    <text evidence="2">The sequence shown here is derived from an EMBL/GenBank/DDBJ whole genome shotgun (WGS) entry which is preliminary data.</text>
</comment>
<dbReference type="EMBL" id="SIRT01000005">
    <property type="protein sequence ID" value="TBN03929.1"/>
    <property type="molecule type" value="Genomic_DNA"/>
</dbReference>
<gene>
    <name evidence="2" type="ORF">EYD45_07860</name>
</gene>
<dbReference type="RefSeq" id="WP_130964000.1">
    <property type="nucleotide sequence ID" value="NZ_SIRT01000005.1"/>
</dbReference>
<name>A0A4Q9FEU8_9FLAO</name>
<feature type="region of interest" description="Disordered" evidence="1">
    <location>
        <begin position="157"/>
        <end position="178"/>
    </location>
</feature>
<keyword evidence="3" id="KW-1185">Reference proteome</keyword>
<dbReference type="SUPFAM" id="SSF48452">
    <property type="entry name" value="TPR-like"/>
    <property type="match status" value="1"/>
</dbReference>